<comment type="caution">
    <text evidence="1">The sequence shown here is derived from an EMBL/GenBank/DDBJ whole genome shotgun (WGS) entry which is preliminary data.</text>
</comment>
<dbReference type="EMBL" id="JBBKTX010000024">
    <property type="protein sequence ID" value="MFK4754101.1"/>
    <property type="molecule type" value="Genomic_DNA"/>
</dbReference>
<dbReference type="Gene3D" id="3.90.1140.10">
    <property type="entry name" value="Cyclic phosphodiesterase"/>
    <property type="match status" value="1"/>
</dbReference>
<keyword evidence="2" id="KW-1185">Reference proteome</keyword>
<evidence type="ECO:0008006" key="3">
    <source>
        <dbReference type="Google" id="ProtNLM"/>
    </source>
</evidence>
<evidence type="ECO:0000313" key="2">
    <source>
        <dbReference type="Proteomes" id="UP001620597"/>
    </source>
</evidence>
<sequence>MPSRMDAYTEKQRGIYYNAFRQPMAQPELQLTGANPPADSGLLLILRYPDALTRLLAQASSTIGNVIPAIPYAADNLHTTLATGSKLTQSTENEANALEIQVNNWFMNHALPLTQTRLDSISITFTDWLFNSNTLIAASKANAGFWQLAEQLVDSANRADIALSMPWGSHITVSRFLAEQQSADSIRATIRGLPPLPWTPVSPCGVELVRFHCDARGFRFFRREDWSC</sequence>
<name>A0ABW8NML4_9GAMM</name>
<evidence type="ECO:0000313" key="1">
    <source>
        <dbReference type="EMBL" id="MFK4754101.1"/>
    </source>
</evidence>
<proteinExistence type="predicted"/>
<accession>A0ABW8NML4</accession>
<protein>
    <recommendedName>
        <fullName evidence="3">2'-5' RNA ligase superfamily protein</fullName>
    </recommendedName>
</protein>
<reference evidence="1 2" key="1">
    <citation type="submission" date="2024-03" db="EMBL/GenBank/DDBJ databases">
        <title>High-quality draft genome sequence of Oceanobacter sp. wDCs-4.</title>
        <authorList>
            <person name="Dong C."/>
        </authorList>
    </citation>
    <scope>NUCLEOTIDE SEQUENCE [LARGE SCALE GENOMIC DNA]</scope>
    <source>
        <strain evidence="2">wDCs-4</strain>
    </source>
</reference>
<gene>
    <name evidence="1" type="ORF">WG929_16940</name>
</gene>
<dbReference type="Proteomes" id="UP001620597">
    <property type="component" value="Unassembled WGS sequence"/>
</dbReference>
<organism evidence="1 2">
    <name type="scientific">Oceanobacter antarcticus</name>
    <dbReference type="NCBI Taxonomy" id="3133425"/>
    <lineage>
        <taxon>Bacteria</taxon>
        <taxon>Pseudomonadati</taxon>
        <taxon>Pseudomonadota</taxon>
        <taxon>Gammaproteobacteria</taxon>
        <taxon>Oceanospirillales</taxon>
        <taxon>Oceanospirillaceae</taxon>
        <taxon>Oceanobacter</taxon>
    </lineage>
</organism>
<dbReference type="RefSeq" id="WP_416207055.1">
    <property type="nucleotide sequence ID" value="NZ_JBBKTX010000024.1"/>
</dbReference>